<dbReference type="AlphaFoldDB" id="A0A382RLB6"/>
<dbReference type="GO" id="GO:0046872">
    <property type="term" value="F:metal ion binding"/>
    <property type="evidence" value="ECO:0007669"/>
    <property type="project" value="UniProtKB-ARBA"/>
</dbReference>
<dbReference type="Gene3D" id="2.60.120.620">
    <property type="entry name" value="q2cbj1_9rhob like domain"/>
    <property type="match status" value="1"/>
</dbReference>
<dbReference type="PANTHER" id="PTHR20883:SF48">
    <property type="entry name" value="ECTOINE DIOXYGENASE"/>
    <property type="match status" value="1"/>
</dbReference>
<evidence type="ECO:0000313" key="2">
    <source>
        <dbReference type="EMBL" id="SVC97778.1"/>
    </source>
</evidence>
<protein>
    <recommendedName>
        <fullName evidence="3">Fe2OG dioxygenase domain-containing protein</fullName>
    </recommendedName>
</protein>
<reference evidence="2" key="1">
    <citation type="submission" date="2018-05" db="EMBL/GenBank/DDBJ databases">
        <authorList>
            <person name="Lanie J.A."/>
            <person name="Ng W.-L."/>
            <person name="Kazmierczak K.M."/>
            <person name="Andrzejewski T.M."/>
            <person name="Davidsen T.M."/>
            <person name="Wayne K.J."/>
            <person name="Tettelin H."/>
            <person name="Glass J.I."/>
            <person name="Rusch D."/>
            <person name="Podicherti R."/>
            <person name="Tsui H.-C.T."/>
            <person name="Winkler M.E."/>
        </authorList>
    </citation>
    <scope>NUCLEOTIDE SEQUENCE</scope>
</reference>
<name>A0A382RLB6_9ZZZZ</name>
<gene>
    <name evidence="2" type="ORF">METZ01_LOCUS350632</name>
</gene>
<dbReference type="InterPro" id="IPR008775">
    <property type="entry name" value="Phytyl_CoA_dOase-like"/>
</dbReference>
<dbReference type="Pfam" id="PF05721">
    <property type="entry name" value="PhyH"/>
    <property type="match status" value="1"/>
</dbReference>
<feature type="region of interest" description="Disordered" evidence="1">
    <location>
        <begin position="210"/>
        <end position="243"/>
    </location>
</feature>
<dbReference type="EMBL" id="UINC01122149">
    <property type="protein sequence ID" value="SVC97778.1"/>
    <property type="molecule type" value="Genomic_DNA"/>
</dbReference>
<sequence>MAKILSETQLQHFQSQGYLAGLDVFSIEQCEKFRTHTEEFEHRYPEDVSWALDIKCNLLFDWVYELSTFPLLLDIVSDLIGPDVLLTNSIFRIKEPFSSTHYGWHQDAARIEVNPAFVIVYISISDATTENGCLRVIPGSNQQIEPFHLTSYAERQVARVNEVDESSAVDMVLQQGQVGIFDCNTIHGSSSNNSRNRRFALVNDYSPATAQQSVGTGSGQLVRGSNSRKLWGEEPKPQGSFTPGNIMGRRMILNTYPENVLMGPLAKGQQPSFADQQL</sequence>
<dbReference type="SUPFAM" id="SSF51197">
    <property type="entry name" value="Clavaminate synthase-like"/>
    <property type="match status" value="1"/>
</dbReference>
<evidence type="ECO:0000256" key="1">
    <source>
        <dbReference type="SAM" id="MobiDB-lite"/>
    </source>
</evidence>
<dbReference type="PANTHER" id="PTHR20883">
    <property type="entry name" value="PHYTANOYL-COA DIOXYGENASE DOMAIN CONTAINING 1"/>
    <property type="match status" value="1"/>
</dbReference>
<dbReference type="GO" id="GO:0016491">
    <property type="term" value="F:oxidoreductase activity"/>
    <property type="evidence" value="ECO:0007669"/>
    <property type="project" value="UniProtKB-ARBA"/>
</dbReference>
<accession>A0A382RLB6</accession>
<organism evidence="2">
    <name type="scientific">marine metagenome</name>
    <dbReference type="NCBI Taxonomy" id="408172"/>
    <lineage>
        <taxon>unclassified sequences</taxon>
        <taxon>metagenomes</taxon>
        <taxon>ecological metagenomes</taxon>
    </lineage>
</organism>
<evidence type="ECO:0008006" key="3">
    <source>
        <dbReference type="Google" id="ProtNLM"/>
    </source>
</evidence>
<proteinExistence type="predicted"/>